<dbReference type="PANTHER" id="PTHR43219">
    <property type="entry name" value="CRISPR-ASSOCIATED ENDONUCLEASE CAS1"/>
    <property type="match status" value="1"/>
</dbReference>
<comment type="subunit">
    <text evidence="9">Homodimer, forms a heterotetramer with a Cas2 homodimer.</text>
</comment>
<dbReference type="Gene3D" id="1.20.120.920">
    <property type="entry name" value="CRISPR-associated endonuclease Cas1, C-terminal domain"/>
    <property type="match status" value="1"/>
</dbReference>
<keyword evidence="7 9" id="KW-0238">DNA-binding</keyword>
<dbReference type="InterPro" id="IPR042206">
    <property type="entry name" value="CRISPR-assoc_Cas1_C"/>
</dbReference>
<keyword evidence="6 9" id="KW-0051">Antiviral defense</keyword>
<dbReference type="GO" id="GO:0003677">
    <property type="term" value="F:DNA binding"/>
    <property type="evidence" value="ECO:0007669"/>
    <property type="project" value="UniProtKB-KW"/>
</dbReference>
<evidence type="ECO:0000256" key="7">
    <source>
        <dbReference type="ARBA" id="ARBA00023125"/>
    </source>
</evidence>
<evidence type="ECO:0000256" key="4">
    <source>
        <dbReference type="ARBA" id="ARBA00022801"/>
    </source>
</evidence>
<evidence type="ECO:0000256" key="8">
    <source>
        <dbReference type="ARBA" id="ARBA00023211"/>
    </source>
</evidence>
<keyword evidence="4 9" id="KW-0378">Hydrolase</keyword>
<feature type="binding site" evidence="9">
    <location>
        <position position="155"/>
    </location>
    <ligand>
        <name>Mn(2+)</name>
        <dbReference type="ChEBI" id="CHEBI:29035"/>
    </ligand>
</feature>
<evidence type="ECO:0000313" key="10">
    <source>
        <dbReference type="EMBL" id="TAJ44997.1"/>
    </source>
</evidence>
<dbReference type="GO" id="GO:0046872">
    <property type="term" value="F:metal ion binding"/>
    <property type="evidence" value="ECO:0007669"/>
    <property type="project" value="UniProtKB-UniRule"/>
</dbReference>
<evidence type="ECO:0000256" key="6">
    <source>
        <dbReference type="ARBA" id="ARBA00023118"/>
    </source>
</evidence>
<sequence length="328" mass="38274">MKTIYIFTNGTLIRKDNTLVLDTGEEKKHLPIENIRDLFVFSEVTLNKRLLEFLTKYGIAIHFFNHYGYYTGTYYPREHLNSGHLIVKQVECYIDPARRINLAKGFVTGAARNILHVIGYCRKSHDELQTIIENVKGFAEGIPKTKTIEGLMGIEGNIRDAYYSSFDPILSRKGFSYSGRSRRPPKTPLNSLISFGNMLMYSTLLTEIYKTHLDPRIGYLHATNFRRFTLNLDVSEIFKPIIVDRTIFSVIQNKEIVPEDFEESAQGLLMTEKAKRLFVQRYDEHLDATFHHRRVGKVSYRKVIRMELYKIEKHLIGDTEYEPFISQW</sequence>
<dbReference type="OrthoDB" id="116887at2157"/>
<dbReference type="EMBL" id="PGCL01000002">
    <property type="protein sequence ID" value="TAJ44997.1"/>
    <property type="molecule type" value="Genomic_DNA"/>
</dbReference>
<dbReference type="Proteomes" id="UP000292580">
    <property type="component" value="Unassembled WGS sequence"/>
</dbReference>
<dbReference type="GO" id="GO:0004520">
    <property type="term" value="F:DNA endonuclease activity"/>
    <property type="evidence" value="ECO:0007669"/>
    <property type="project" value="InterPro"/>
</dbReference>
<dbReference type="GO" id="GO:0051607">
    <property type="term" value="P:defense response to virus"/>
    <property type="evidence" value="ECO:0007669"/>
    <property type="project" value="UniProtKB-UniRule"/>
</dbReference>
<keyword evidence="2 9" id="KW-0479">Metal-binding</keyword>
<keyword evidence="8 9" id="KW-0464">Manganese</keyword>
<evidence type="ECO:0000256" key="5">
    <source>
        <dbReference type="ARBA" id="ARBA00022842"/>
    </source>
</evidence>
<dbReference type="PANTHER" id="PTHR43219:SF1">
    <property type="entry name" value="CRISPR-ASSOCIATED ENDONUCLEASE CAS1"/>
    <property type="match status" value="1"/>
</dbReference>
<dbReference type="InterPro" id="IPR019858">
    <property type="entry name" value="CRISPR-assoc_Cas1_HMARI/TNEAP"/>
</dbReference>
<name>A0A483CVI1_9EURY</name>
<accession>A0A483CVI1</accession>
<organism evidence="10 11">
    <name type="scientific">Methanofollis fontis</name>
    <dbReference type="NCBI Taxonomy" id="2052832"/>
    <lineage>
        <taxon>Archaea</taxon>
        <taxon>Methanobacteriati</taxon>
        <taxon>Methanobacteriota</taxon>
        <taxon>Stenosarchaea group</taxon>
        <taxon>Methanomicrobia</taxon>
        <taxon>Methanomicrobiales</taxon>
        <taxon>Methanomicrobiaceae</taxon>
        <taxon>Methanofollis</taxon>
    </lineage>
</organism>
<feature type="binding site" evidence="9">
    <location>
        <position position="236"/>
    </location>
    <ligand>
        <name>Mn(2+)</name>
        <dbReference type="ChEBI" id="CHEBI:29035"/>
    </ligand>
</feature>
<evidence type="ECO:0000313" key="11">
    <source>
        <dbReference type="Proteomes" id="UP000292580"/>
    </source>
</evidence>
<dbReference type="HAMAP" id="MF_01470">
    <property type="entry name" value="Cas1"/>
    <property type="match status" value="1"/>
</dbReference>
<dbReference type="Pfam" id="PF01867">
    <property type="entry name" value="Cas_Cas1"/>
    <property type="match status" value="1"/>
</dbReference>
<evidence type="ECO:0000256" key="2">
    <source>
        <dbReference type="ARBA" id="ARBA00022723"/>
    </source>
</evidence>
<dbReference type="NCBIfam" id="TIGR03641">
    <property type="entry name" value="cas1_HMARI"/>
    <property type="match status" value="1"/>
</dbReference>
<reference evidence="10 11" key="1">
    <citation type="submission" date="2017-11" db="EMBL/GenBank/DDBJ databases">
        <title>Isolation and Characterization of Methanofollis Species from Methane Seep Offshore SW Taiwan.</title>
        <authorList>
            <person name="Teng N.-H."/>
            <person name="Lai M.-C."/>
            <person name="Chen S.-C."/>
        </authorList>
    </citation>
    <scope>NUCLEOTIDE SEQUENCE [LARGE SCALE GENOMIC DNA]</scope>
    <source>
        <strain evidence="10 11">FWC-SCC2</strain>
    </source>
</reference>
<keyword evidence="3 9" id="KW-0255">Endonuclease</keyword>
<dbReference type="InterPro" id="IPR042211">
    <property type="entry name" value="CRISPR-assoc_Cas1_N"/>
</dbReference>
<evidence type="ECO:0000256" key="3">
    <source>
        <dbReference type="ARBA" id="ARBA00022759"/>
    </source>
</evidence>
<dbReference type="InterPro" id="IPR002729">
    <property type="entry name" value="CRISPR-assoc_Cas1"/>
</dbReference>
<evidence type="ECO:0000256" key="9">
    <source>
        <dbReference type="HAMAP-Rule" id="MF_01470"/>
    </source>
</evidence>
<evidence type="ECO:0000256" key="1">
    <source>
        <dbReference type="ARBA" id="ARBA00022722"/>
    </source>
</evidence>
<dbReference type="AlphaFoldDB" id="A0A483CVI1"/>
<dbReference type="GO" id="GO:0016787">
    <property type="term" value="F:hydrolase activity"/>
    <property type="evidence" value="ECO:0007669"/>
    <property type="project" value="UniProtKB-KW"/>
</dbReference>
<feature type="binding site" evidence="9">
    <location>
        <position position="221"/>
    </location>
    <ligand>
        <name>Mn(2+)</name>
        <dbReference type="ChEBI" id="CHEBI:29035"/>
    </ligand>
</feature>
<gene>
    <name evidence="9" type="primary">cas1</name>
    <name evidence="10" type="ORF">CUJ86_06890</name>
</gene>
<keyword evidence="11" id="KW-1185">Reference proteome</keyword>
<keyword evidence="5 9" id="KW-0460">Magnesium</keyword>
<dbReference type="Gene3D" id="3.100.10.20">
    <property type="entry name" value="CRISPR-associated endonuclease Cas1, N-terminal domain"/>
    <property type="match status" value="1"/>
</dbReference>
<comment type="caution">
    <text evidence="10">The sequence shown here is derived from an EMBL/GenBank/DDBJ whole genome shotgun (WGS) entry which is preliminary data.</text>
</comment>
<comment type="similarity">
    <text evidence="9">Belongs to the CRISPR-associated endonuclease Cas1 family.</text>
</comment>
<dbReference type="RefSeq" id="WP_130646813.1">
    <property type="nucleotide sequence ID" value="NZ_PGCL01000002.1"/>
</dbReference>
<dbReference type="NCBIfam" id="TIGR00287">
    <property type="entry name" value="cas1"/>
    <property type="match status" value="1"/>
</dbReference>
<proteinExistence type="inferred from homology"/>
<comment type="cofactor">
    <cofactor evidence="9">
        <name>Mg(2+)</name>
        <dbReference type="ChEBI" id="CHEBI:18420"/>
    </cofactor>
    <cofactor evidence="9">
        <name>Mn(2+)</name>
        <dbReference type="ChEBI" id="CHEBI:29035"/>
    </cofactor>
</comment>
<comment type="function">
    <text evidence="9">CRISPR (clustered regularly interspaced short palindromic repeat), is an adaptive immune system that provides protection against mobile genetic elements (viruses, transposable elements and conjugative plasmids). CRISPR clusters contain spacers, sequences complementary to antecedent mobile elements, and target invading nucleic acids. CRISPR clusters are transcribed and processed into CRISPR RNA (crRNA). Acts as a dsDNA endonuclease. Involved in the integration of spacer DNA into the CRISPR cassette.</text>
</comment>
<dbReference type="GO" id="GO:0043571">
    <property type="term" value="P:maintenance of CRISPR repeat elements"/>
    <property type="evidence" value="ECO:0007669"/>
    <property type="project" value="UniProtKB-UniRule"/>
</dbReference>
<protein>
    <recommendedName>
        <fullName evidence="9">CRISPR-associated endonuclease Cas1</fullName>
        <ecNumber evidence="9">3.1.-.-</ecNumber>
    </recommendedName>
</protein>
<keyword evidence="1 9" id="KW-0540">Nuclease</keyword>
<dbReference type="EC" id="3.1.-.-" evidence="9"/>